<keyword evidence="2" id="KW-1133">Transmembrane helix</keyword>
<feature type="region of interest" description="Disordered" evidence="1">
    <location>
        <begin position="42"/>
        <end position="61"/>
    </location>
</feature>
<feature type="transmembrane region" description="Helical" evidence="2">
    <location>
        <begin position="104"/>
        <end position="122"/>
    </location>
</feature>
<accession>A0A7R9IRJ8</accession>
<protein>
    <submittedName>
        <fullName evidence="3">Uncharacterized protein</fullName>
    </submittedName>
</protein>
<proteinExistence type="predicted"/>
<feature type="compositionally biased region" description="Low complexity" evidence="1">
    <location>
        <begin position="50"/>
        <end position="61"/>
    </location>
</feature>
<evidence type="ECO:0000256" key="2">
    <source>
        <dbReference type="SAM" id="Phobius"/>
    </source>
</evidence>
<dbReference type="EMBL" id="OE007630">
    <property type="protein sequence ID" value="CAD7463273.1"/>
    <property type="molecule type" value="Genomic_DNA"/>
</dbReference>
<name>A0A7R9IRJ8_9NEOP</name>
<dbReference type="AlphaFoldDB" id="A0A7R9IRJ8"/>
<sequence length="177" mass="19851">MPFTYRDKPSLSERLRGKSGDQLFQDLEKELEDNRKMFFETSPTWGTAPRSGSFSRSSCSHGSSPIHPFRIRHLFTLCPSRNGPVSHTHSPFNGAHSCGHTSRIYMLAYTTPTILSFFFPLFRNRYLKGFVTLETPSVAICCVAAYAVGLVKGITFLSIQEVSSLEGHDLGRVRTAR</sequence>
<keyword evidence="2" id="KW-0472">Membrane</keyword>
<organism evidence="3">
    <name type="scientific">Timema tahoe</name>
    <dbReference type="NCBI Taxonomy" id="61484"/>
    <lineage>
        <taxon>Eukaryota</taxon>
        <taxon>Metazoa</taxon>
        <taxon>Ecdysozoa</taxon>
        <taxon>Arthropoda</taxon>
        <taxon>Hexapoda</taxon>
        <taxon>Insecta</taxon>
        <taxon>Pterygota</taxon>
        <taxon>Neoptera</taxon>
        <taxon>Polyneoptera</taxon>
        <taxon>Phasmatodea</taxon>
        <taxon>Timematodea</taxon>
        <taxon>Timematoidea</taxon>
        <taxon>Timematidae</taxon>
        <taxon>Timema</taxon>
    </lineage>
</organism>
<feature type="transmembrane region" description="Helical" evidence="2">
    <location>
        <begin position="137"/>
        <end position="159"/>
    </location>
</feature>
<evidence type="ECO:0000256" key="1">
    <source>
        <dbReference type="SAM" id="MobiDB-lite"/>
    </source>
</evidence>
<gene>
    <name evidence="3" type="ORF">TTEB3V08_LOCUS11159</name>
</gene>
<keyword evidence="2" id="KW-0812">Transmembrane</keyword>
<reference evidence="3" key="1">
    <citation type="submission" date="2020-11" db="EMBL/GenBank/DDBJ databases">
        <authorList>
            <person name="Tran Van P."/>
        </authorList>
    </citation>
    <scope>NUCLEOTIDE SEQUENCE</scope>
</reference>
<evidence type="ECO:0000313" key="3">
    <source>
        <dbReference type="EMBL" id="CAD7463273.1"/>
    </source>
</evidence>